<evidence type="ECO:0000256" key="7">
    <source>
        <dbReference type="ARBA" id="ARBA00022807"/>
    </source>
</evidence>
<feature type="compositionally biased region" description="Polar residues" evidence="12">
    <location>
        <begin position="193"/>
        <end position="207"/>
    </location>
</feature>
<feature type="region of interest" description="Disordered" evidence="12">
    <location>
        <begin position="1588"/>
        <end position="1653"/>
    </location>
</feature>
<keyword evidence="6" id="KW-0378">Hydrolase</keyword>
<evidence type="ECO:0000256" key="1">
    <source>
        <dbReference type="ARBA" id="ARBA00004496"/>
    </source>
</evidence>
<feature type="region of interest" description="Disordered" evidence="12">
    <location>
        <begin position="429"/>
        <end position="470"/>
    </location>
</feature>
<sequence>MSPNQDLESLVSNTHDKKAPYSHSNSYNRLSQSTHNDDDFQLVASLNEFEDFSSLSKSYSLSQEFNSHINTQSNKSDQTNSTALNRTPPSPNLLKKVGAWIYNFPPLQNMYFNESTKFKDYIQLEFDSTPLWILGCCYNFEGDESILIPSDIKKYTRCDTHLLSIKEKGWNPDCYFPDTLNISESRHFIQTSPLISPGPTLSHNPASASPAPEVIDYLSDSESSSDESALLSPKTNKYKQNLPGISSGPVPKNMAINKPLPPIDPSSLRKKKSPSSQLKHNQDQTSDFSQNPSLISKRKTTVINKRLGVPCAEWRDSFPLSSKDGSIKSNDYLPQKPTPKANRNRSATSASKKSFSKTLFADPKSILSLNKLFTGQIDSFSVSKTSSKSQSSVSINENTPQIPENQPFLQIHKASLKKLVSFYGFDPTNPSLKTSNSHTQVPDKTQKPRSTFSINSTGKTNYPSSGKTQTKSILSNRSIVLSDSNSKSCLSNGDLDTLQSLENNNSVNNQNFTSVDHITKEEPFHQTDVYLEPSPIFFKKSQSELNRDIFFTPAKRPSILDSSKALYEEPIIVQNDSNNDILEAPRKLFNKKQQNKAKNKYNPSLTTNSPGPDSRNISTEFISQKPHSSGRRIPEKSVFKILSKYQKLSKKVHPELCRTYSKVWNVPSFQQDISLSRLLQWADLNNWSVSTLNSQGWITCIRHPTCTCAEPSFCFNNSNARQKSSCSWLCYLTWSVYISISKTLNIPVQNDKSGSSSTVLSSSLYDGKTPVFLAISIFGQPTFWPENILKTYFSDRNASFNIKKSISHIINSFQSFFWPQSSVISSLLPTEYTSSSTTSFSVSNSASFDQNAPLYAPEACNCFKSNLDTHSILTSQQVTTKNKLSLEMKNFIPSADSTPFSTFCQKSEISEFIDNTYASDASIDEGILCSMRSLDIIDFVSINMVRKRSSSNQDLLLPNSDQPKTPQIPLFAKKLFNLKQSQPVNSGVVEYNKGKLENASIGADKVNDLTDTKGSSDHKYRRRASKTTTLNILQTSKNISTSSIATEDLSPGLKGNLGSVRNLASARNYSGTNNQNSLNSTDDGVVAMNSAKRPSFNGTTTFDSDDFCIVLKEKNSVSQPALFCDDLSLAIKPQIVPILNDKNNLSPNKLDAPSLANHNTNLDAAAKTIDFEEYFSKNINGSNKMSLKKESFKKNNSISLSNSEGKLMHWWSQISHNQHLLLQALLSIKLRFYFQYRRNFGQIGSSFLTSDIGWGCVHRSSQMLLAEALMRVLPIRGPHSSGGIFTSPFPNFVDSESQKPSNTLSEMWHNRIIEWFADEDKRQNKSSFKSSIDTEPKDSFGCYSLHSFARAGLLFDKQIGDWFGPKTAAHVIDILVKSHGSEAPLSVLVCSDGVVKHSDILKLALHKNINKHTKQSVTGRNKSSSSLGITLNYMETVSLIDPKAWSPVLLLLPIRLGTDNINSTYYKKIKRLFTLPSFVGLVGGKTGKSYYFLGAQGLTNDLFAQEDSNFFGSKKHLDSESRNGTAKSAQKSLNFKSSFPKGRNILFKKDYFSQSLKSSFASLSPEKSKYGSSSTKSSEEISQSSLRFSLKDKTSSGSRLGSRSSVNKFSSQTSKQSIILGQGSPLGFKPNSKPQSNSKGPENSSDSDSSAYYDSVSDTECEFHTANVQFMSLEKLDPSMLLGFLFKTEEDWTAFIKMEFTTDKNMNHNTNILFHLTSPYHNGGSHEDEDSFKSKDSRLSKDRNNKNVGTKDEHLDQHPYSTKTVILFQNMIDSTIIQNIFPTDWIP</sequence>
<dbReference type="GO" id="GO:0016485">
    <property type="term" value="P:protein processing"/>
    <property type="evidence" value="ECO:0007669"/>
    <property type="project" value="TreeGrafter"/>
</dbReference>
<feature type="region of interest" description="Disordered" evidence="12">
    <location>
        <begin position="224"/>
        <end position="299"/>
    </location>
</feature>
<dbReference type="InterPro" id="IPR046792">
    <property type="entry name" value="Peptidase_C54_cat"/>
</dbReference>
<feature type="domain" description="Peptidase C54 catalytic" evidence="13">
    <location>
        <begin position="1659"/>
        <end position="1697"/>
    </location>
</feature>
<keyword evidence="15" id="KW-1185">Reference proteome</keyword>
<organism evidence="14 15">
    <name type="scientific">Smittium megazygosporum</name>
    <dbReference type="NCBI Taxonomy" id="133381"/>
    <lineage>
        <taxon>Eukaryota</taxon>
        <taxon>Fungi</taxon>
        <taxon>Fungi incertae sedis</taxon>
        <taxon>Zoopagomycota</taxon>
        <taxon>Kickxellomycotina</taxon>
        <taxon>Harpellomycetes</taxon>
        <taxon>Harpellales</taxon>
        <taxon>Legeriomycetaceae</taxon>
        <taxon>Smittium</taxon>
    </lineage>
</organism>
<dbReference type="GO" id="GO:0000423">
    <property type="term" value="P:mitophagy"/>
    <property type="evidence" value="ECO:0007669"/>
    <property type="project" value="TreeGrafter"/>
</dbReference>
<dbReference type="InterPro" id="IPR038765">
    <property type="entry name" value="Papain-like_cys_pep_sf"/>
</dbReference>
<keyword evidence="7" id="KW-0788">Thiol protease</keyword>
<feature type="region of interest" description="Disordered" evidence="12">
    <location>
        <begin position="1723"/>
        <end position="1755"/>
    </location>
</feature>
<dbReference type="GO" id="GO:0035973">
    <property type="term" value="P:aggrephagy"/>
    <property type="evidence" value="ECO:0007669"/>
    <property type="project" value="TreeGrafter"/>
</dbReference>
<feature type="region of interest" description="Disordered" evidence="12">
    <location>
        <begin position="325"/>
        <end position="354"/>
    </location>
</feature>
<evidence type="ECO:0000256" key="8">
    <source>
        <dbReference type="ARBA" id="ARBA00022927"/>
    </source>
</evidence>
<evidence type="ECO:0000256" key="12">
    <source>
        <dbReference type="SAM" id="MobiDB-lite"/>
    </source>
</evidence>
<feature type="compositionally biased region" description="Low complexity" evidence="12">
    <location>
        <begin position="1595"/>
        <end position="1605"/>
    </location>
</feature>
<dbReference type="STRING" id="133381.A0A2T9Z9J4"/>
<name>A0A2T9Z9J4_9FUNG</name>
<dbReference type="GO" id="GO:0034727">
    <property type="term" value="P:piecemeal microautophagy of the nucleus"/>
    <property type="evidence" value="ECO:0007669"/>
    <property type="project" value="TreeGrafter"/>
</dbReference>
<comment type="catalytic activity">
    <reaction evidence="10">
        <text>[protein]-C-terminal L-amino acid-glycyl-phosphatidylethanolamide + H2O = [protein]-C-terminal L-amino acid-glycine + a 1,2-diacyl-sn-glycero-3-phosphoethanolamine</text>
        <dbReference type="Rhea" id="RHEA:67548"/>
        <dbReference type="Rhea" id="RHEA-COMP:17323"/>
        <dbReference type="Rhea" id="RHEA-COMP:17324"/>
        <dbReference type="ChEBI" id="CHEBI:15377"/>
        <dbReference type="ChEBI" id="CHEBI:64612"/>
        <dbReference type="ChEBI" id="CHEBI:172940"/>
        <dbReference type="ChEBI" id="CHEBI:172941"/>
    </reaction>
    <physiologicalReaction direction="left-to-right" evidence="10">
        <dbReference type="Rhea" id="RHEA:67549"/>
    </physiologicalReaction>
</comment>
<keyword evidence="5" id="KW-0645">Protease</keyword>
<feature type="compositionally biased region" description="Polar residues" evidence="12">
    <location>
        <begin position="603"/>
        <end position="615"/>
    </location>
</feature>
<feature type="region of interest" description="Disordered" evidence="12">
    <location>
        <begin position="193"/>
        <end position="212"/>
    </location>
</feature>
<feature type="compositionally biased region" description="Polar residues" evidence="12">
    <location>
        <begin position="283"/>
        <end position="294"/>
    </location>
</feature>
<feature type="region of interest" description="Disordered" evidence="12">
    <location>
        <begin position="592"/>
        <end position="615"/>
    </location>
</feature>
<evidence type="ECO:0000313" key="15">
    <source>
        <dbReference type="Proteomes" id="UP000245609"/>
    </source>
</evidence>
<keyword evidence="3" id="KW-0813">Transport</keyword>
<evidence type="ECO:0000256" key="6">
    <source>
        <dbReference type="ARBA" id="ARBA00022801"/>
    </source>
</evidence>
<evidence type="ECO:0000256" key="2">
    <source>
        <dbReference type="ARBA" id="ARBA00010958"/>
    </source>
</evidence>
<dbReference type="OrthoDB" id="2960936at2759"/>
<evidence type="ECO:0000256" key="11">
    <source>
        <dbReference type="ARBA" id="ARBA00030240"/>
    </source>
</evidence>
<evidence type="ECO:0000256" key="3">
    <source>
        <dbReference type="ARBA" id="ARBA00022448"/>
    </source>
</evidence>
<reference evidence="14 15" key="1">
    <citation type="journal article" date="2018" name="MBio">
        <title>Comparative Genomics Reveals the Core Gene Toolbox for the Fungus-Insect Symbiosis.</title>
        <authorList>
            <person name="Wang Y."/>
            <person name="Stata M."/>
            <person name="Wang W."/>
            <person name="Stajich J.E."/>
            <person name="White M.M."/>
            <person name="Moncalvo J.M."/>
        </authorList>
    </citation>
    <scope>NUCLEOTIDE SEQUENCE [LARGE SCALE GENOMIC DNA]</scope>
    <source>
        <strain evidence="14 15">SC-DP-2</strain>
    </source>
</reference>
<dbReference type="InterPro" id="IPR005078">
    <property type="entry name" value="Peptidase_C54"/>
</dbReference>
<gene>
    <name evidence="14" type="ORF">BB560_004402</name>
</gene>
<dbReference type="EMBL" id="MBFS01001289">
    <property type="protein sequence ID" value="PVV01197.1"/>
    <property type="molecule type" value="Genomic_DNA"/>
</dbReference>
<feature type="region of interest" description="Disordered" evidence="12">
    <location>
        <begin position="1"/>
        <end position="34"/>
    </location>
</feature>
<comment type="subcellular location">
    <subcellularLocation>
        <location evidence="1">Cytoplasm</location>
    </subcellularLocation>
</comment>
<dbReference type="Pfam" id="PF03416">
    <property type="entry name" value="Peptidase_C54"/>
    <property type="match status" value="2"/>
</dbReference>
<feature type="compositionally biased region" description="Polar residues" evidence="12">
    <location>
        <begin position="1"/>
        <end position="13"/>
    </location>
</feature>
<keyword evidence="4" id="KW-0963">Cytoplasm</keyword>
<evidence type="ECO:0000256" key="9">
    <source>
        <dbReference type="ARBA" id="ARBA00023006"/>
    </source>
</evidence>
<evidence type="ECO:0000256" key="10">
    <source>
        <dbReference type="ARBA" id="ARBA00029362"/>
    </source>
</evidence>
<dbReference type="GO" id="GO:0004197">
    <property type="term" value="F:cysteine-type endopeptidase activity"/>
    <property type="evidence" value="ECO:0007669"/>
    <property type="project" value="TreeGrafter"/>
</dbReference>
<feature type="compositionally biased region" description="Low complexity" evidence="12">
    <location>
        <begin position="1644"/>
        <end position="1653"/>
    </location>
</feature>
<evidence type="ECO:0000313" key="14">
    <source>
        <dbReference type="EMBL" id="PVV01197.1"/>
    </source>
</evidence>
<proteinExistence type="inferred from homology"/>
<feature type="region of interest" description="Disordered" evidence="12">
    <location>
        <begin position="70"/>
        <end position="90"/>
    </location>
</feature>
<feature type="compositionally biased region" description="Basic and acidic residues" evidence="12">
    <location>
        <begin position="1731"/>
        <end position="1755"/>
    </location>
</feature>
<dbReference type="GO" id="GO:0015031">
    <property type="term" value="P:protein transport"/>
    <property type="evidence" value="ECO:0007669"/>
    <property type="project" value="UniProtKB-KW"/>
</dbReference>
<comment type="similarity">
    <text evidence="2">Belongs to the peptidase C54 family.</text>
</comment>
<comment type="caution">
    <text evidence="14">The sequence shown here is derived from an EMBL/GenBank/DDBJ whole genome shotgun (WGS) entry which is preliminary data.</text>
</comment>
<evidence type="ECO:0000256" key="4">
    <source>
        <dbReference type="ARBA" id="ARBA00022490"/>
    </source>
</evidence>
<dbReference type="PANTHER" id="PTHR22624">
    <property type="entry name" value="CYSTEINE PROTEASE ATG4"/>
    <property type="match status" value="1"/>
</dbReference>
<accession>A0A2T9Z9J4</accession>
<protein>
    <recommendedName>
        <fullName evidence="11">Autophagy-related protein 4</fullName>
    </recommendedName>
</protein>
<evidence type="ECO:0000256" key="5">
    <source>
        <dbReference type="ARBA" id="ARBA00022670"/>
    </source>
</evidence>
<dbReference type="GO" id="GO:0000045">
    <property type="term" value="P:autophagosome assembly"/>
    <property type="evidence" value="ECO:0007669"/>
    <property type="project" value="TreeGrafter"/>
</dbReference>
<dbReference type="SUPFAM" id="SSF54001">
    <property type="entry name" value="Cysteine proteinases"/>
    <property type="match status" value="2"/>
</dbReference>
<feature type="compositionally biased region" description="Polar residues" evidence="12">
    <location>
        <begin position="1606"/>
        <end position="1619"/>
    </location>
</feature>
<feature type="domain" description="Peptidase C54 catalytic" evidence="13">
    <location>
        <begin position="1228"/>
        <end position="1497"/>
    </location>
</feature>
<keyword evidence="9" id="KW-0072">Autophagy</keyword>
<keyword evidence="8" id="KW-0653">Protein transport</keyword>
<dbReference type="GO" id="GO:0019786">
    <property type="term" value="F:protein-phosphatidylethanolamide deconjugating activity"/>
    <property type="evidence" value="ECO:0007669"/>
    <property type="project" value="InterPro"/>
</dbReference>
<evidence type="ECO:0000259" key="13">
    <source>
        <dbReference type="Pfam" id="PF03416"/>
    </source>
</evidence>
<dbReference type="Proteomes" id="UP000245609">
    <property type="component" value="Unassembled WGS sequence"/>
</dbReference>
<feature type="compositionally biased region" description="Polar residues" evidence="12">
    <location>
        <begin position="22"/>
        <end position="34"/>
    </location>
</feature>
<dbReference type="GO" id="GO:0005737">
    <property type="term" value="C:cytoplasm"/>
    <property type="evidence" value="ECO:0007669"/>
    <property type="project" value="UniProtKB-SubCell"/>
</dbReference>
<feature type="compositionally biased region" description="Polar residues" evidence="12">
    <location>
        <begin position="1632"/>
        <end position="1643"/>
    </location>
</feature>
<feature type="compositionally biased region" description="Polar residues" evidence="12">
    <location>
        <begin position="70"/>
        <end position="87"/>
    </location>
</feature>
<dbReference type="PANTHER" id="PTHR22624:SF49">
    <property type="entry name" value="CYSTEINE PROTEASE"/>
    <property type="match status" value="1"/>
</dbReference>